<dbReference type="SUPFAM" id="SSF49373">
    <property type="entry name" value="Invasin/intimin cell-adhesion fragments"/>
    <property type="match status" value="2"/>
</dbReference>
<dbReference type="InterPro" id="IPR008964">
    <property type="entry name" value="Invasin/intimin_cell_adhesion"/>
</dbReference>
<comment type="caution">
    <text evidence="3">The sequence shown here is derived from an EMBL/GenBank/DDBJ whole genome shotgun (WGS) entry which is preliminary data.</text>
</comment>
<dbReference type="Pfam" id="PF00404">
    <property type="entry name" value="Dockerin_1"/>
    <property type="match status" value="1"/>
</dbReference>
<reference evidence="3" key="1">
    <citation type="submission" date="2020-10" db="EMBL/GenBank/DDBJ databases">
        <authorList>
            <person name="Gilroy R."/>
        </authorList>
    </citation>
    <scope>NUCLEOTIDE SEQUENCE</scope>
    <source>
        <strain evidence="3">CHK195-15760</strain>
    </source>
</reference>
<protein>
    <submittedName>
        <fullName evidence="3">Ig-like domain-containing protein</fullName>
    </submittedName>
</protein>
<dbReference type="InterPro" id="IPR036439">
    <property type="entry name" value="Dockerin_dom_sf"/>
</dbReference>
<dbReference type="Gene3D" id="2.60.40.1080">
    <property type="match status" value="2"/>
</dbReference>
<dbReference type="Proteomes" id="UP000824093">
    <property type="component" value="Unassembled WGS sequence"/>
</dbReference>
<dbReference type="SUPFAM" id="SSF63446">
    <property type="entry name" value="Type I dockerin domain"/>
    <property type="match status" value="1"/>
</dbReference>
<evidence type="ECO:0000313" key="3">
    <source>
        <dbReference type="EMBL" id="HIU51507.1"/>
    </source>
</evidence>
<name>A0A9D1M0R7_9FIRM</name>
<dbReference type="GO" id="GO:0004553">
    <property type="term" value="F:hydrolase activity, hydrolyzing O-glycosyl compounds"/>
    <property type="evidence" value="ECO:0007669"/>
    <property type="project" value="InterPro"/>
</dbReference>
<evidence type="ECO:0000259" key="2">
    <source>
        <dbReference type="PROSITE" id="PS51781"/>
    </source>
</evidence>
<feature type="domain" description="SH3b" evidence="2">
    <location>
        <begin position="377"/>
        <end position="443"/>
    </location>
</feature>
<dbReference type="PROSITE" id="PS51781">
    <property type="entry name" value="SH3B"/>
    <property type="match status" value="1"/>
</dbReference>
<feature type="transmembrane region" description="Helical" evidence="1">
    <location>
        <begin position="12"/>
        <end position="30"/>
    </location>
</feature>
<dbReference type="Gene3D" id="2.30.30.40">
    <property type="entry name" value="SH3 Domains"/>
    <property type="match status" value="1"/>
</dbReference>
<sequence>MKVNISSKNKIILFSAGILLFAILSGIYLYHQVDALERKEGIENFPLSYQPYLRELQKKYPNWKFTALYTNLDWYEVIKEENVFGKNLVPISYSDRWKNTKPGEYNVEVDAGWVDASKQAVEYCMDPRNFLNEVRIFQFEGLSYDEDINHLDGIEKILYGTEFYNAKVSYLDSNGSEIHTQKKYADLILEGGKTSKVSTYHIASRIKQEVGPFLSHASIRGNIQGFEGLYNFYNIGATSSAEPMGAIKKGLQYAKDGNGASQTTKDKYLIPWNTKERAVTGGATFIGSSYIHLGQNTIYLQKFHVSDEKGGELFWHQYMTNVLAPYSESKSIYTGYKNSNLLNDSIEFIIPIYENMPEMMTESPNINPNDYEEDNTKMYANVTNTLNVRTGPSTSYEILTTIGSKEEVTRIAKGKQSGELWDKVRLKNGMIGYIFQSYLEEVPQDQITEIKLSLDKKQINKNEIIPLKVTILPEEAKNEPIYFSSDDESIVIVDQEGNVQGVGRGTATIKAESKTNGVSASISVEVYSKVEDLILDTEKRSLQIGDSFQISATVMPEDANNKKISFASEKAEIAEVTEAGKVTGISEGQTNIVVKTNEGNIEKKVLVNIIPKISEDDLTFDSSLHIEGDEITGIDPSQNTVEEISKKITSKYELEFVNYKEEKIEGTNKIGTGSMLRIKKEKDIIASYQFILYGDCNGDGKINSVDLLVLQRQILEIEMLKPYFSKAGNVRKNRKITKFCGFTLNPKTYFRIARD</sequence>
<dbReference type="InterPro" id="IPR003343">
    <property type="entry name" value="Big_2"/>
</dbReference>
<dbReference type="AlphaFoldDB" id="A0A9D1M0R7"/>
<dbReference type="CDD" id="cd14256">
    <property type="entry name" value="Dockerin_I"/>
    <property type="match status" value="1"/>
</dbReference>
<dbReference type="Gene3D" id="1.10.1330.10">
    <property type="entry name" value="Dockerin domain"/>
    <property type="match status" value="1"/>
</dbReference>
<dbReference type="InterPro" id="IPR002105">
    <property type="entry name" value="Dockerin_1_rpt"/>
</dbReference>
<accession>A0A9D1M0R7</accession>
<keyword evidence="1" id="KW-1133">Transmembrane helix</keyword>
<reference evidence="3" key="2">
    <citation type="journal article" date="2021" name="PeerJ">
        <title>Extensive microbial diversity within the chicken gut microbiome revealed by metagenomics and culture.</title>
        <authorList>
            <person name="Gilroy R."/>
            <person name="Ravi A."/>
            <person name="Getino M."/>
            <person name="Pursley I."/>
            <person name="Horton D.L."/>
            <person name="Alikhan N.F."/>
            <person name="Baker D."/>
            <person name="Gharbi K."/>
            <person name="Hall N."/>
            <person name="Watson M."/>
            <person name="Adriaenssens E.M."/>
            <person name="Foster-Nyarko E."/>
            <person name="Jarju S."/>
            <person name="Secka A."/>
            <person name="Antonio M."/>
            <person name="Oren A."/>
            <person name="Chaudhuri R.R."/>
            <person name="La Ragione R."/>
            <person name="Hildebrand F."/>
            <person name="Pallen M.J."/>
        </authorList>
    </citation>
    <scope>NUCLEOTIDE SEQUENCE</scope>
    <source>
        <strain evidence="3">CHK195-15760</strain>
    </source>
</reference>
<dbReference type="Pfam" id="PF02368">
    <property type="entry name" value="Big_2"/>
    <property type="match status" value="2"/>
</dbReference>
<dbReference type="Pfam" id="PF08239">
    <property type="entry name" value="SH3_3"/>
    <property type="match status" value="1"/>
</dbReference>
<evidence type="ECO:0000313" key="4">
    <source>
        <dbReference type="Proteomes" id="UP000824093"/>
    </source>
</evidence>
<dbReference type="InterPro" id="IPR003646">
    <property type="entry name" value="SH3-like_bac-type"/>
</dbReference>
<evidence type="ECO:0000256" key="1">
    <source>
        <dbReference type="SAM" id="Phobius"/>
    </source>
</evidence>
<keyword evidence="1" id="KW-0472">Membrane</keyword>
<dbReference type="GO" id="GO:0000272">
    <property type="term" value="P:polysaccharide catabolic process"/>
    <property type="evidence" value="ECO:0007669"/>
    <property type="project" value="InterPro"/>
</dbReference>
<proteinExistence type="predicted"/>
<gene>
    <name evidence="3" type="ORF">IAB70_02630</name>
</gene>
<dbReference type="SMART" id="SM00287">
    <property type="entry name" value="SH3b"/>
    <property type="match status" value="1"/>
</dbReference>
<dbReference type="EMBL" id="DVNH01000019">
    <property type="protein sequence ID" value="HIU51507.1"/>
    <property type="molecule type" value="Genomic_DNA"/>
</dbReference>
<keyword evidence="1" id="KW-0812">Transmembrane</keyword>
<dbReference type="SMART" id="SM00635">
    <property type="entry name" value="BID_2"/>
    <property type="match status" value="2"/>
</dbReference>
<organism evidence="3 4">
    <name type="scientific">Candidatus Merdicola faecigallinarum</name>
    <dbReference type="NCBI Taxonomy" id="2840862"/>
    <lineage>
        <taxon>Bacteria</taxon>
        <taxon>Bacillati</taxon>
        <taxon>Bacillota</taxon>
        <taxon>Clostridia</taxon>
        <taxon>Candidatus Merdicola</taxon>
    </lineage>
</organism>